<comment type="caution">
    <text evidence="1">The sequence shown here is derived from an EMBL/GenBank/DDBJ whole genome shotgun (WGS) entry which is preliminary data.</text>
</comment>
<reference evidence="1 2" key="1">
    <citation type="journal article" date="2018" name="Front. Plant Sci.">
        <title>Red Clover (Trifolium pratense) and Zigzag Clover (T. medium) - A Picture of Genomic Similarities and Differences.</title>
        <authorList>
            <person name="Dluhosova J."/>
            <person name="Istvanek J."/>
            <person name="Nedelnik J."/>
            <person name="Repkova J."/>
        </authorList>
    </citation>
    <scope>NUCLEOTIDE SEQUENCE [LARGE SCALE GENOMIC DNA]</scope>
    <source>
        <strain evidence="2">cv. 10/8</strain>
        <tissue evidence="1">Leaf</tissue>
    </source>
</reference>
<name>A0A392VNN7_9FABA</name>
<keyword evidence="2" id="KW-1185">Reference proteome</keyword>
<sequence>CFENSHNSSCGKVDGIAKNCIDCIPIKPTILPLTMVVKLNSSSSNGKALA</sequence>
<evidence type="ECO:0000313" key="2">
    <source>
        <dbReference type="Proteomes" id="UP000265520"/>
    </source>
</evidence>
<accession>A0A392VNN7</accession>
<evidence type="ECO:0000313" key="1">
    <source>
        <dbReference type="EMBL" id="MCI89994.1"/>
    </source>
</evidence>
<organism evidence="1 2">
    <name type="scientific">Trifolium medium</name>
    <dbReference type="NCBI Taxonomy" id="97028"/>
    <lineage>
        <taxon>Eukaryota</taxon>
        <taxon>Viridiplantae</taxon>
        <taxon>Streptophyta</taxon>
        <taxon>Embryophyta</taxon>
        <taxon>Tracheophyta</taxon>
        <taxon>Spermatophyta</taxon>
        <taxon>Magnoliopsida</taxon>
        <taxon>eudicotyledons</taxon>
        <taxon>Gunneridae</taxon>
        <taxon>Pentapetalae</taxon>
        <taxon>rosids</taxon>
        <taxon>fabids</taxon>
        <taxon>Fabales</taxon>
        <taxon>Fabaceae</taxon>
        <taxon>Papilionoideae</taxon>
        <taxon>50 kb inversion clade</taxon>
        <taxon>NPAAA clade</taxon>
        <taxon>Hologalegina</taxon>
        <taxon>IRL clade</taxon>
        <taxon>Trifolieae</taxon>
        <taxon>Trifolium</taxon>
    </lineage>
</organism>
<dbReference type="AlphaFoldDB" id="A0A392VNN7"/>
<feature type="non-terminal residue" evidence="1">
    <location>
        <position position="1"/>
    </location>
</feature>
<protein>
    <submittedName>
        <fullName evidence="1">Uncharacterized protein</fullName>
    </submittedName>
</protein>
<dbReference type="Proteomes" id="UP000265520">
    <property type="component" value="Unassembled WGS sequence"/>
</dbReference>
<proteinExistence type="predicted"/>
<dbReference type="EMBL" id="LXQA011232176">
    <property type="protein sequence ID" value="MCI89994.1"/>
    <property type="molecule type" value="Genomic_DNA"/>
</dbReference>